<dbReference type="AlphaFoldDB" id="A0A6I9YEH3"/>
<dbReference type="CDD" id="cd18795">
    <property type="entry name" value="SF2_C_Ski2"/>
    <property type="match status" value="1"/>
</dbReference>
<dbReference type="GO" id="GO:0016787">
    <property type="term" value="F:hydrolase activity"/>
    <property type="evidence" value="ECO:0007669"/>
    <property type="project" value="UniProtKB-KW"/>
</dbReference>
<keyword evidence="2" id="KW-0378">Hydrolase</keyword>
<dbReference type="Gene3D" id="3.40.50.300">
    <property type="entry name" value="P-loop containing nucleotide triphosphate hydrolases"/>
    <property type="match status" value="2"/>
</dbReference>
<feature type="region of interest" description="Disordered" evidence="6">
    <location>
        <begin position="477"/>
        <end position="508"/>
    </location>
</feature>
<feature type="domain" description="Helicase C-terminal" evidence="7">
    <location>
        <begin position="64"/>
        <end position="300"/>
    </location>
</feature>
<evidence type="ECO:0000256" key="1">
    <source>
        <dbReference type="ARBA" id="ARBA00022741"/>
    </source>
</evidence>
<dbReference type="SMART" id="SM00490">
    <property type="entry name" value="HELICc"/>
    <property type="match status" value="1"/>
</dbReference>
<comment type="catalytic activity">
    <reaction evidence="5">
        <text>ATP + H2O = ADP + phosphate + H(+)</text>
        <dbReference type="Rhea" id="RHEA:13065"/>
        <dbReference type="ChEBI" id="CHEBI:15377"/>
        <dbReference type="ChEBI" id="CHEBI:15378"/>
        <dbReference type="ChEBI" id="CHEBI:30616"/>
        <dbReference type="ChEBI" id="CHEBI:43474"/>
        <dbReference type="ChEBI" id="CHEBI:456216"/>
        <dbReference type="EC" id="5.6.2.4"/>
    </reaction>
</comment>
<keyword evidence="3" id="KW-0347">Helicase</keyword>
<dbReference type="SUPFAM" id="SSF52540">
    <property type="entry name" value="P-loop containing nucleoside triphosphate hydrolases"/>
    <property type="match status" value="1"/>
</dbReference>
<dbReference type="Pfam" id="PF00271">
    <property type="entry name" value="Helicase_C"/>
    <property type="match status" value="1"/>
</dbReference>
<dbReference type="GO" id="GO:0005524">
    <property type="term" value="F:ATP binding"/>
    <property type="evidence" value="ECO:0007669"/>
    <property type="project" value="UniProtKB-KW"/>
</dbReference>
<dbReference type="InterPro" id="IPR046931">
    <property type="entry name" value="HTH_61"/>
</dbReference>
<evidence type="ECO:0000256" key="6">
    <source>
        <dbReference type="SAM" id="MobiDB-lite"/>
    </source>
</evidence>
<dbReference type="GeneID" id="106549342"/>
<dbReference type="InterPro" id="IPR050474">
    <property type="entry name" value="Hel308_SKI2-like"/>
</dbReference>
<dbReference type="FunFam" id="3.40.50.300:FF:000885">
    <property type="entry name" value="DNA polymerase theta"/>
    <property type="match status" value="1"/>
</dbReference>
<evidence type="ECO:0000259" key="7">
    <source>
        <dbReference type="PROSITE" id="PS51194"/>
    </source>
</evidence>
<feature type="compositionally biased region" description="Basic and acidic residues" evidence="6">
    <location>
        <begin position="489"/>
        <end position="504"/>
    </location>
</feature>
<dbReference type="PANTHER" id="PTHR47961">
    <property type="entry name" value="DNA POLYMERASE THETA, PUTATIVE (AFU_ORTHOLOGUE AFUA_1G05260)-RELATED"/>
    <property type="match status" value="1"/>
</dbReference>
<dbReference type="Pfam" id="PF20470">
    <property type="entry name" value="HTH_61"/>
    <property type="match status" value="1"/>
</dbReference>
<keyword evidence="8" id="KW-1185">Reference proteome</keyword>
<proteinExistence type="predicted"/>
<dbReference type="InterPro" id="IPR027417">
    <property type="entry name" value="P-loop_NTPase"/>
</dbReference>
<name>A0A6I9YEH3_9SAUR</name>
<dbReference type="PROSITE" id="PS51194">
    <property type="entry name" value="HELICASE_CTER"/>
    <property type="match status" value="1"/>
</dbReference>
<sequence length="613" mass="67160">IVVVDELHMLGDSQRGYLLELLLAKICFLTKRIKNKAMTLVAFLKSLKTRCSLGMSSEGDEDHMVTLCYETIQDGHSVLVFCPTKNWCEKLSDIIAREFCSIQQKCKSRGIEEEKDLQKMSTLSPVTLCQEGIEKLLIQLKRSPSGLDSVLHRTIKWGVAFHHAGLTFDERDMIEVAFRQGVLRVLIATSTLSSGVNLPARRVIIRTPVFGSRLLDILTYKQMAGRAGRKGVDTIGESILVCKPSEKSKGITLLHGSMKPLCSCLLSLNGEGVTSSMLRAILEIIVSGIASSSEDIQSYSSCTLLAASLRDFQDCRKDQEKICDGSIESCVKWLLEKEFIMISVSDVGKDEYQAATNRTSHLPLLDLEVTQGPFSPIIPINTSGLWGSRVSQPQGRSVEATFTLHGSGQLPPILAMHSMPAMCFMTTSFQDIIAEAIKQGTAAGLQERAYETPTESPRAIPRAEVTPEMVEDLSPARYHRSQSPVSEEGEIREAELSEEERTIPDKPTCTGLFPPALFKPLLCKAKASSELGGQAEVSTVPSQAPSASALFIEHKSSSLRIRGLTRPFSKDTRHPPGLCGYRQPLHSFPGPACFGYNNCKRGSLPVTPGLTNS</sequence>
<evidence type="ECO:0000256" key="5">
    <source>
        <dbReference type="ARBA" id="ARBA00048988"/>
    </source>
</evidence>
<keyword evidence="1" id="KW-0547">Nucleotide-binding</keyword>
<evidence type="ECO:0000313" key="8">
    <source>
        <dbReference type="Proteomes" id="UP000504617"/>
    </source>
</evidence>
<dbReference type="KEGG" id="tsr:106549342"/>
<dbReference type="OrthoDB" id="2320933at2759"/>
<evidence type="ECO:0000256" key="2">
    <source>
        <dbReference type="ARBA" id="ARBA00022801"/>
    </source>
</evidence>
<dbReference type="RefSeq" id="XP_013922439.1">
    <property type="nucleotide sequence ID" value="XM_014066964.1"/>
</dbReference>
<organism evidence="8 9">
    <name type="scientific">Thamnophis sirtalis</name>
    <dbReference type="NCBI Taxonomy" id="35019"/>
    <lineage>
        <taxon>Eukaryota</taxon>
        <taxon>Metazoa</taxon>
        <taxon>Chordata</taxon>
        <taxon>Craniata</taxon>
        <taxon>Vertebrata</taxon>
        <taxon>Euteleostomi</taxon>
        <taxon>Lepidosauria</taxon>
        <taxon>Squamata</taxon>
        <taxon>Bifurcata</taxon>
        <taxon>Unidentata</taxon>
        <taxon>Episquamata</taxon>
        <taxon>Toxicofera</taxon>
        <taxon>Serpentes</taxon>
        <taxon>Colubroidea</taxon>
        <taxon>Colubridae</taxon>
        <taxon>Natricinae</taxon>
        <taxon>Thamnophis</taxon>
    </lineage>
</organism>
<accession>A0A6I9YEH3</accession>
<evidence type="ECO:0000256" key="3">
    <source>
        <dbReference type="ARBA" id="ARBA00022806"/>
    </source>
</evidence>
<gene>
    <name evidence="9" type="primary">LOC106549342</name>
</gene>
<keyword evidence="4" id="KW-0067">ATP-binding</keyword>
<dbReference type="Proteomes" id="UP000504617">
    <property type="component" value="Unplaced"/>
</dbReference>
<dbReference type="GO" id="GO:0043138">
    <property type="term" value="F:3'-5' DNA helicase activity"/>
    <property type="evidence" value="ECO:0007669"/>
    <property type="project" value="UniProtKB-EC"/>
</dbReference>
<evidence type="ECO:0000256" key="4">
    <source>
        <dbReference type="ARBA" id="ARBA00022840"/>
    </source>
</evidence>
<reference evidence="9" key="1">
    <citation type="submission" date="2025-08" db="UniProtKB">
        <authorList>
            <consortium name="RefSeq"/>
        </authorList>
    </citation>
    <scope>IDENTIFICATION</scope>
    <source>
        <tissue evidence="9">Skeletal muscle</tissue>
    </source>
</reference>
<protein>
    <submittedName>
        <fullName evidence="9">DNA polymerase theta-like</fullName>
    </submittedName>
</protein>
<evidence type="ECO:0000313" key="9">
    <source>
        <dbReference type="RefSeq" id="XP_013922439.1"/>
    </source>
</evidence>
<feature type="non-terminal residue" evidence="9">
    <location>
        <position position="1"/>
    </location>
</feature>
<dbReference type="InterPro" id="IPR001650">
    <property type="entry name" value="Helicase_C-like"/>
</dbReference>
<dbReference type="PANTHER" id="PTHR47961:SF6">
    <property type="entry name" value="DNA-DIRECTED DNA POLYMERASE"/>
    <property type="match status" value="1"/>
</dbReference>